<reference evidence="1 2" key="1">
    <citation type="journal article" date="2019" name="Genome Biol. Evol.">
        <title>Insights into the evolution of the New World diploid cottons (Gossypium, subgenus Houzingenia) based on genome sequencing.</title>
        <authorList>
            <person name="Grover C.E."/>
            <person name="Arick M.A. 2nd"/>
            <person name="Thrash A."/>
            <person name="Conover J.L."/>
            <person name="Sanders W.S."/>
            <person name="Peterson D.G."/>
            <person name="Frelichowski J.E."/>
            <person name="Scheffler J.A."/>
            <person name="Scheffler B.E."/>
            <person name="Wendel J.F."/>
        </authorList>
    </citation>
    <scope>NUCLEOTIDE SEQUENCE [LARGE SCALE GENOMIC DNA]</scope>
    <source>
        <strain evidence="1">4</strain>
        <tissue evidence="1">Leaf</tissue>
    </source>
</reference>
<evidence type="ECO:0000313" key="1">
    <source>
        <dbReference type="EMBL" id="MBA0710449.1"/>
    </source>
</evidence>
<organism evidence="1 2">
    <name type="scientific">Gossypium laxum</name>
    <dbReference type="NCBI Taxonomy" id="34288"/>
    <lineage>
        <taxon>Eukaryota</taxon>
        <taxon>Viridiplantae</taxon>
        <taxon>Streptophyta</taxon>
        <taxon>Embryophyta</taxon>
        <taxon>Tracheophyta</taxon>
        <taxon>Spermatophyta</taxon>
        <taxon>Magnoliopsida</taxon>
        <taxon>eudicotyledons</taxon>
        <taxon>Gunneridae</taxon>
        <taxon>Pentapetalae</taxon>
        <taxon>rosids</taxon>
        <taxon>malvids</taxon>
        <taxon>Malvales</taxon>
        <taxon>Malvaceae</taxon>
        <taxon>Malvoideae</taxon>
        <taxon>Gossypium</taxon>
    </lineage>
</organism>
<proteinExistence type="predicted"/>
<dbReference type="EMBL" id="JABEZV010000005">
    <property type="protein sequence ID" value="MBA0710449.1"/>
    <property type="molecule type" value="Genomic_DNA"/>
</dbReference>
<evidence type="ECO:0000313" key="2">
    <source>
        <dbReference type="Proteomes" id="UP000593574"/>
    </source>
</evidence>
<sequence>MAKFNGKRKLRGIGYQEEKWDKSNGNTSNRRLTSVEIERIGMNKLNVVEGHVEKEQL</sequence>
<accession>A0A7J8ZGR2</accession>
<comment type="caution">
    <text evidence="1">The sequence shown here is derived from an EMBL/GenBank/DDBJ whole genome shotgun (WGS) entry which is preliminary data.</text>
</comment>
<dbReference type="AlphaFoldDB" id="A0A7J8ZGR2"/>
<gene>
    <name evidence="1" type="ORF">Golax_009742</name>
</gene>
<name>A0A7J8ZGR2_9ROSI</name>
<dbReference type="Proteomes" id="UP000593574">
    <property type="component" value="Unassembled WGS sequence"/>
</dbReference>
<protein>
    <submittedName>
        <fullName evidence="1">Uncharacterized protein</fullName>
    </submittedName>
</protein>
<keyword evidence="2" id="KW-1185">Reference proteome</keyword>